<keyword evidence="3 4" id="KW-0472">Membrane</keyword>
<accession>A0A1S1HKX5</accession>
<gene>
    <name evidence="6" type="ORF">BHE75_04113</name>
</gene>
<dbReference type="Proteomes" id="UP000179467">
    <property type="component" value="Unassembled WGS sequence"/>
</dbReference>
<dbReference type="InterPro" id="IPR007667">
    <property type="entry name" value="Hypoxia_induced_domain"/>
</dbReference>
<evidence type="ECO:0000256" key="1">
    <source>
        <dbReference type="ARBA" id="ARBA00022692"/>
    </source>
</evidence>
<proteinExistence type="predicted"/>
<evidence type="ECO:0000256" key="3">
    <source>
        <dbReference type="ARBA" id="ARBA00023136"/>
    </source>
</evidence>
<dbReference type="RefSeq" id="WP_015458502.1">
    <property type="nucleotide sequence ID" value="NZ_MIPT01000001.1"/>
</dbReference>
<evidence type="ECO:0000256" key="4">
    <source>
        <dbReference type="SAM" id="Phobius"/>
    </source>
</evidence>
<dbReference type="OrthoDB" id="7392120at2"/>
<keyword evidence="1 4" id="KW-0812">Transmembrane</keyword>
<dbReference type="AlphaFoldDB" id="A0A1S1HKX5"/>
<dbReference type="EMBL" id="MIPT01000001">
    <property type="protein sequence ID" value="OHT22091.1"/>
    <property type="molecule type" value="Genomic_DNA"/>
</dbReference>
<keyword evidence="2 4" id="KW-1133">Transmembrane helix</keyword>
<protein>
    <recommendedName>
        <fullName evidence="5">HIG1 domain-containing protein</fullName>
    </recommendedName>
</protein>
<comment type="caution">
    <text evidence="6">The sequence shown here is derived from an EMBL/GenBank/DDBJ whole genome shotgun (WGS) entry which is preliminary data.</text>
</comment>
<feature type="domain" description="HIG1" evidence="5">
    <location>
        <begin position="1"/>
        <end position="75"/>
    </location>
</feature>
<evidence type="ECO:0000313" key="7">
    <source>
        <dbReference type="Proteomes" id="UP000179467"/>
    </source>
</evidence>
<evidence type="ECO:0000256" key="2">
    <source>
        <dbReference type="ARBA" id="ARBA00022989"/>
    </source>
</evidence>
<name>A0A1S1HKX5_9SPHN</name>
<sequence>MSTFLIILMILAMLATLAALVRGIVIFLKTTEADLTGSGPNLSGQRQNRMMRARIGFQALAIILIILFLLVARGG</sequence>
<feature type="transmembrane region" description="Helical" evidence="4">
    <location>
        <begin position="55"/>
        <end position="72"/>
    </location>
</feature>
<dbReference type="Pfam" id="PF04588">
    <property type="entry name" value="HIG_1_N"/>
    <property type="match status" value="1"/>
</dbReference>
<dbReference type="PROSITE" id="PS51503">
    <property type="entry name" value="HIG1"/>
    <property type="match status" value="1"/>
</dbReference>
<evidence type="ECO:0000313" key="6">
    <source>
        <dbReference type="EMBL" id="OHT22091.1"/>
    </source>
</evidence>
<keyword evidence="7" id="KW-1185">Reference proteome</keyword>
<evidence type="ECO:0000259" key="5">
    <source>
        <dbReference type="PROSITE" id="PS51503"/>
    </source>
</evidence>
<organism evidence="6 7">
    <name type="scientific">Edaphosphingomonas haloaromaticamans</name>
    <dbReference type="NCBI Taxonomy" id="653954"/>
    <lineage>
        <taxon>Bacteria</taxon>
        <taxon>Pseudomonadati</taxon>
        <taxon>Pseudomonadota</taxon>
        <taxon>Alphaproteobacteria</taxon>
        <taxon>Sphingomonadales</taxon>
        <taxon>Rhizorhabdaceae</taxon>
        <taxon>Edaphosphingomonas</taxon>
    </lineage>
</organism>
<dbReference type="NCBIfam" id="NF033233">
    <property type="entry name" value="twin_helix"/>
    <property type="match status" value="1"/>
</dbReference>
<reference evidence="6 7" key="1">
    <citation type="submission" date="2016-09" db="EMBL/GenBank/DDBJ databases">
        <title>Metabolic pathway, cell adaptation mechanisms and a novel monoxygenase revealed through proteogenomic-transcription analysis of a Sphingomonas haloaromaticamans strain degrading the fungicide ortho-phenylphenol.</title>
        <authorList>
            <person name="Perruchon C."/>
            <person name="Papadopoulou E.S."/>
            <person name="Rousidou C."/>
            <person name="Vasileiadis S."/>
            <person name="Tanou G."/>
            <person name="Amoutzias G."/>
            <person name="Molassiotis A."/>
            <person name="Karpouzas D.G."/>
        </authorList>
    </citation>
    <scope>NUCLEOTIDE SEQUENCE [LARGE SCALE GENOMIC DNA]</scope>
    <source>
        <strain evidence="6 7">P3</strain>
    </source>
</reference>